<dbReference type="AlphaFoldDB" id="A0A934N9G6"/>
<gene>
    <name evidence="1" type="ORF">JF887_06280</name>
</gene>
<evidence type="ECO:0000313" key="2">
    <source>
        <dbReference type="Proteomes" id="UP000614410"/>
    </source>
</evidence>
<accession>A0A934N9G6</accession>
<evidence type="ECO:0000313" key="1">
    <source>
        <dbReference type="EMBL" id="MBJ7609022.1"/>
    </source>
</evidence>
<reference evidence="1 2" key="1">
    <citation type="submission" date="2020-10" db="EMBL/GenBank/DDBJ databases">
        <title>Ca. Dormibacterota MAGs.</title>
        <authorList>
            <person name="Montgomery K."/>
        </authorList>
    </citation>
    <scope>NUCLEOTIDE SEQUENCE [LARGE SCALE GENOMIC DNA]</scope>
    <source>
        <strain evidence="1">Mitchell_Peninsula_5</strain>
    </source>
</reference>
<protein>
    <submittedName>
        <fullName evidence="1">Uncharacterized protein</fullName>
    </submittedName>
</protein>
<proteinExistence type="predicted"/>
<name>A0A934N9G6_9BACT</name>
<organism evidence="1 2">
    <name type="scientific">Candidatus Amunia macphersoniae</name>
    <dbReference type="NCBI Taxonomy" id="3127014"/>
    <lineage>
        <taxon>Bacteria</taxon>
        <taxon>Bacillati</taxon>
        <taxon>Candidatus Dormiibacterota</taxon>
        <taxon>Candidatus Dormibacteria</taxon>
        <taxon>Candidatus Aeolococcales</taxon>
        <taxon>Candidatus Aeolococcaceae</taxon>
        <taxon>Candidatus Amunia</taxon>
    </lineage>
</organism>
<dbReference type="EMBL" id="JAEKNN010000027">
    <property type="protein sequence ID" value="MBJ7609022.1"/>
    <property type="molecule type" value="Genomic_DNA"/>
</dbReference>
<dbReference type="Proteomes" id="UP000614410">
    <property type="component" value="Unassembled WGS sequence"/>
</dbReference>
<sequence length="52" mass="5582">MWVDHGDVTVPVRGGGQPLRFRDVDGGRAQLGAIDDGSGIAVRRLEDVHLSQ</sequence>
<comment type="caution">
    <text evidence="1">The sequence shown here is derived from an EMBL/GenBank/DDBJ whole genome shotgun (WGS) entry which is preliminary data.</text>
</comment>